<dbReference type="Pfam" id="PF00520">
    <property type="entry name" value="Ion_trans"/>
    <property type="match status" value="1"/>
</dbReference>
<sequence>MLQDGMAVALFAHALLIKMAHKTDDKDLKDKCEKVSCEFTTLAIGILKKGYEKGGVNLARKLLIHEQTRWPNTSCVLIAVNAENKQFISDHACQEVFNNIWMRNIKQNTGMLRNNLKLLLCIFLPFLILCLISFKKEKEHTTFNDRKTPIGQKANTGQNSNQENKPLKDTNTDRSKNGLEPTVWDKIKYFYQAPVVICFHNVFWSTSSKDIASKFYNYIKDGWNIIDIATVFLFLIGMILRIVDNPEVADSALVVHGVNLITFYLRLLHIFSVHKVLGPKLVMIIHMEKKK</sequence>
<feature type="domain" description="TRPM-like" evidence="8">
    <location>
        <begin position="1"/>
        <end position="89"/>
    </location>
</feature>
<dbReference type="AlphaFoldDB" id="A0ABD3TI75"/>
<evidence type="ECO:0000313" key="10">
    <source>
        <dbReference type="Proteomes" id="UP001634394"/>
    </source>
</evidence>
<feature type="transmembrane region" description="Helical" evidence="6">
    <location>
        <begin position="223"/>
        <end position="243"/>
    </location>
</feature>
<dbReference type="InterPro" id="IPR005821">
    <property type="entry name" value="Ion_trans_dom"/>
</dbReference>
<evidence type="ECO:0000313" key="9">
    <source>
        <dbReference type="EMBL" id="KAL3836754.1"/>
    </source>
</evidence>
<feature type="compositionally biased region" description="Basic and acidic residues" evidence="5">
    <location>
        <begin position="165"/>
        <end position="176"/>
    </location>
</feature>
<evidence type="ECO:0000256" key="1">
    <source>
        <dbReference type="ARBA" id="ARBA00004141"/>
    </source>
</evidence>
<keyword evidence="4 6" id="KW-0472">Membrane</keyword>
<evidence type="ECO:0000256" key="5">
    <source>
        <dbReference type="SAM" id="MobiDB-lite"/>
    </source>
</evidence>
<feature type="domain" description="Ion transport" evidence="7">
    <location>
        <begin position="182"/>
        <end position="287"/>
    </location>
</feature>
<accession>A0ABD3TI75</accession>
<keyword evidence="2 6" id="KW-0812">Transmembrane</keyword>
<dbReference type="Pfam" id="PF25508">
    <property type="entry name" value="TRPM2"/>
    <property type="match status" value="1"/>
</dbReference>
<evidence type="ECO:0000259" key="8">
    <source>
        <dbReference type="Pfam" id="PF25508"/>
    </source>
</evidence>
<feature type="region of interest" description="Disordered" evidence="5">
    <location>
        <begin position="145"/>
        <end position="176"/>
    </location>
</feature>
<dbReference type="PANTHER" id="PTHR13800">
    <property type="entry name" value="TRANSIENT RECEPTOR POTENTIAL CATION CHANNEL, SUBFAMILY M, MEMBER 6"/>
    <property type="match status" value="1"/>
</dbReference>
<evidence type="ECO:0000256" key="4">
    <source>
        <dbReference type="ARBA" id="ARBA00023136"/>
    </source>
</evidence>
<dbReference type="EMBL" id="JBJQND010000018">
    <property type="protein sequence ID" value="KAL3836754.1"/>
    <property type="molecule type" value="Genomic_DNA"/>
</dbReference>
<comment type="subcellular location">
    <subcellularLocation>
        <location evidence="1">Membrane</location>
        <topology evidence="1">Multi-pass membrane protein</topology>
    </subcellularLocation>
</comment>
<protein>
    <submittedName>
        <fullName evidence="9">Uncharacterized protein</fullName>
    </submittedName>
</protein>
<dbReference type="PANTHER" id="PTHR13800:SF12">
    <property type="entry name" value="TRANSIENT RECEPTOR POTENTIAL CATION CHANNEL SUBFAMILY M MEMBER-LIKE 2"/>
    <property type="match status" value="1"/>
</dbReference>
<dbReference type="InterPro" id="IPR027359">
    <property type="entry name" value="Volt_channel_dom_sf"/>
</dbReference>
<organism evidence="9 10">
    <name type="scientific">Sinanodonta woodiana</name>
    <name type="common">Chinese pond mussel</name>
    <name type="synonym">Anodonta woodiana</name>
    <dbReference type="NCBI Taxonomy" id="1069815"/>
    <lineage>
        <taxon>Eukaryota</taxon>
        <taxon>Metazoa</taxon>
        <taxon>Spiralia</taxon>
        <taxon>Lophotrochozoa</taxon>
        <taxon>Mollusca</taxon>
        <taxon>Bivalvia</taxon>
        <taxon>Autobranchia</taxon>
        <taxon>Heteroconchia</taxon>
        <taxon>Palaeoheterodonta</taxon>
        <taxon>Unionida</taxon>
        <taxon>Unionoidea</taxon>
        <taxon>Unionidae</taxon>
        <taxon>Unioninae</taxon>
        <taxon>Sinanodonta</taxon>
    </lineage>
</organism>
<evidence type="ECO:0000256" key="3">
    <source>
        <dbReference type="ARBA" id="ARBA00022989"/>
    </source>
</evidence>
<proteinExistence type="predicted"/>
<reference evidence="9 10" key="1">
    <citation type="submission" date="2024-11" db="EMBL/GenBank/DDBJ databases">
        <title>Chromosome-level genome assembly of the freshwater bivalve Anodonta woodiana.</title>
        <authorList>
            <person name="Chen X."/>
        </authorList>
    </citation>
    <scope>NUCLEOTIDE SEQUENCE [LARGE SCALE GENOMIC DNA]</scope>
    <source>
        <strain evidence="9">MN2024</strain>
        <tissue evidence="9">Gills</tissue>
    </source>
</reference>
<dbReference type="Gene3D" id="1.20.120.350">
    <property type="entry name" value="Voltage-gated potassium channels. Chain C"/>
    <property type="match status" value="1"/>
</dbReference>
<keyword evidence="10" id="KW-1185">Reference proteome</keyword>
<feature type="transmembrane region" description="Helical" evidence="6">
    <location>
        <begin position="263"/>
        <end position="285"/>
    </location>
</feature>
<evidence type="ECO:0000259" key="7">
    <source>
        <dbReference type="Pfam" id="PF00520"/>
    </source>
</evidence>
<feature type="transmembrane region" description="Helical" evidence="6">
    <location>
        <begin position="116"/>
        <end position="134"/>
    </location>
</feature>
<gene>
    <name evidence="9" type="ORF">ACJMK2_022171</name>
</gene>
<dbReference type="Proteomes" id="UP001634394">
    <property type="component" value="Unassembled WGS sequence"/>
</dbReference>
<evidence type="ECO:0000256" key="6">
    <source>
        <dbReference type="SAM" id="Phobius"/>
    </source>
</evidence>
<dbReference type="InterPro" id="IPR050927">
    <property type="entry name" value="TRPM"/>
</dbReference>
<dbReference type="InterPro" id="IPR057366">
    <property type="entry name" value="TRPM-like"/>
</dbReference>
<dbReference type="GO" id="GO:0016020">
    <property type="term" value="C:membrane"/>
    <property type="evidence" value="ECO:0007669"/>
    <property type="project" value="UniProtKB-SubCell"/>
</dbReference>
<keyword evidence="3 6" id="KW-1133">Transmembrane helix</keyword>
<evidence type="ECO:0000256" key="2">
    <source>
        <dbReference type="ARBA" id="ARBA00022692"/>
    </source>
</evidence>
<feature type="compositionally biased region" description="Polar residues" evidence="5">
    <location>
        <begin position="153"/>
        <end position="164"/>
    </location>
</feature>
<comment type="caution">
    <text evidence="9">The sequence shown here is derived from an EMBL/GenBank/DDBJ whole genome shotgun (WGS) entry which is preliminary data.</text>
</comment>
<name>A0ABD3TI75_SINWO</name>